<proteinExistence type="predicted"/>
<dbReference type="Proteomes" id="UP000076021">
    <property type="component" value="Chromosome"/>
</dbReference>
<dbReference type="AlphaFoldDB" id="A0A143HBX4"/>
<accession>A0A143HBX4</accession>
<organism evidence="1 2">
    <name type="scientific">Rummeliibacillus stabekisii</name>
    <dbReference type="NCBI Taxonomy" id="241244"/>
    <lineage>
        <taxon>Bacteria</taxon>
        <taxon>Bacillati</taxon>
        <taxon>Bacillota</taxon>
        <taxon>Bacilli</taxon>
        <taxon>Bacillales</taxon>
        <taxon>Caryophanaceae</taxon>
        <taxon>Rummeliibacillus</taxon>
    </lineage>
</organism>
<dbReference type="RefSeq" id="WP_066787817.1">
    <property type="nucleotide sequence ID" value="NZ_BJVD01000014.1"/>
</dbReference>
<reference evidence="2" key="2">
    <citation type="submission" date="2016-03" db="EMBL/GenBank/DDBJ databases">
        <authorList>
            <person name="Ploux O."/>
        </authorList>
    </citation>
    <scope>NUCLEOTIDE SEQUENCE [LARGE SCALE GENOMIC DNA]</scope>
    <source>
        <strain evidence="2">PP9</strain>
    </source>
</reference>
<evidence type="ECO:0000313" key="2">
    <source>
        <dbReference type="Proteomes" id="UP000076021"/>
    </source>
</evidence>
<keyword evidence="2" id="KW-1185">Reference proteome</keyword>
<dbReference type="EMBL" id="CP014806">
    <property type="protein sequence ID" value="AMW99253.1"/>
    <property type="molecule type" value="Genomic_DNA"/>
</dbReference>
<gene>
    <name evidence="1" type="ORF">ATY39_07105</name>
</gene>
<sequence>MTQKVTNNYTNQLNEMKQIIYKFQNTSEMISSIRKNLVDFISVEQEQTREIYQQLIENAGFVADQEAIFDLDAITSYFDDTESNLYASTEKILQLNQKLHRYQLKTEHFTDKLIKAIDSMEYGKNTLPQAE</sequence>
<name>A0A143HBX4_9BACL</name>
<reference evidence="1 2" key="1">
    <citation type="journal article" date="2016" name="Genome Announc.">
        <title>Whole-Genome Sequence of Rummeliibacillus stabekisii Strain PP9 Isolated from Antarctic Soil.</title>
        <authorList>
            <person name="da Mota F.F."/>
            <person name="Vollu R.E."/>
            <person name="Jurelevicius D."/>
            <person name="Seldin L."/>
        </authorList>
    </citation>
    <scope>NUCLEOTIDE SEQUENCE [LARGE SCALE GENOMIC DNA]</scope>
    <source>
        <strain evidence="1 2">PP9</strain>
    </source>
</reference>
<protein>
    <submittedName>
        <fullName evidence="1">Uncharacterized protein</fullName>
    </submittedName>
</protein>
<dbReference type="KEGG" id="rst:ATY39_07105"/>
<evidence type="ECO:0000313" key="1">
    <source>
        <dbReference type="EMBL" id="AMW99253.1"/>
    </source>
</evidence>